<evidence type="ECO:0000313" key="1">
    <source>
        <dbReference type="EMBL" id="KAI7989884.1"/>
    </source>
</evidence>
<keyword evidence="2" id="KW-1185">Reference proteome</keyword>
<protein>
    <submittedName>
        <fullName evidence="1">Uncharacterized protein</fullName>
    </submittedName>
</protein>
<sequence length="73" mass="7748">MGALGYGGGNVDQKELALKVKISKPATAGTYLSVFDFCSGRCRHNSESVVRSDLWVPVPAVSVSSCLLSLFNL</sequence>
<gene>
    <name evidence="1" type="ORF">LOK49_LG13G00120</name>
</gene>
<evidence type="ECO:0000313" key="2">
    <source>
        <dbReference type="Proteomes" id="UP001060215"/>
    </source>
</evidence>
<comment type="caution">
    <text evidence="1">The sequence shown here is derived from an EMBL/GenBank/DDBJ whole genome shotgun (WGS) entry which is preliminary data.</text>
</comment>
<organism evidence="1 2">
    <name type="scientific">Camellia lanceoleosa</name>
    <dbReference type="NCBI Taxonomy" id="1840588"/>
    <lineage>
        <taxon>Eukaryota</taxon>
        <taxon>Viridiplantae</taxon>
        <taxon>Streptophyta</taxon>
        <taxon>Embryophyta</taxon>
        <taxon>Tracheophyta</taxon>
        <taxon>Spermatophyta</taxon>
        <taxon>Magnoliopsida</taxon>
        <taxon>eudicotyledons</taxon>
        <taxon>Gunneridae</taxon>
        <taxon>Pentapetalae</taxon>
        <taxon>asterids</taxon>
        <taxon>Ericales</taxon>
        <taxon>Theaceae</taxon>
        <taxon>Camellia</taxon>
    </lineage>
</organism>
<reference evidence="1 2" key="1">
    <citation type="journal article" date="2022" name="Plant J.">
        <title>Chromosome-level genome of Camellia lanceoleosa provides a valuable resource for understanding genome evolution and self-incompatibility.</title>
        <authorList>
            <person name="Gong W."/>
            <person name="Xiao S."/>
            <person name="Wang L."/>
            <person name="Liao Z."/>
            <person name="Chang Y."/>
            <person name="Mo W."/>
            <person name="Hu G."/>
            <person name="Li W."/>
            <person name="Zhao G."/>
            <person name="Zhu H."/>
            <person name="Hu X."/>
            <person name="Ji K."/>
            <person name="Xiang X."/>
            <person name="Song Q."/>
            <person name="Yuan D."/>
            <person name="Jin S."/>
            <person name="Zhang L."/>
        </authorList>
    </citation>
    <scope>NUCLEOTIDE SEQUENCE [LARGE SCALE GENOMIC DNA]</scope>
    <source>
        <strain evidence="1">SQ_2022a</strain>
    </source>
</reference>
<name>A0ACC0FNG3_9ERIC</name>
<dbReference type="Proteomes" id="UP001060215">
    <property type="component" value="Chromosome 14"/>
</dbReference>
<proteinExistence type="predicted"/>
<accession>A0ACC0FNG3</accession>
<dbReference type="EMBL" id="CM045771">
    <property type="protein sequence ID" value="KAI7989884.1"/>
    <property type="molecule type" value="Genomic_DNA"/>
</dbReference>